<comment type="caution">
    <text evidence="7">The sequence shown here is derived from an EMBL/GenBank/DDBJ whole genome shotgun (WGS) entry which is preliminary data.</text>
</comment>
<keyword evidence="2 5" id="KW-0812">Transmembrane</keyword>
<organism evidence="7 8">
    <name type="scientific">Methylobacterium organophilum</name>
    <dbReference type="NCBI Taxonomy" id="410"/>
    <lineage>
        <taxon>Bacteria</taxon>
        <taxon>Pseudomonadati</taxon>
        <taxon>Pseudomonadota</taxon>
        <taxon>Alphaproteobacteria</taxon>
        <taxon>Hyphomicrobiales</taxon>
        <taxon>Methylobacteriaceae</taxon>
        <taxon>Methylobacterium</taxon>
    </lineage>
</organism>
<feature type="transmembrane region" description="Helical" evidence="5">
    <location>
        <begin position="112"/>
        <end position="136"/>
    </location>
</feature>
<proteinExistence type="predicted"/>
<evidence type="ECO:0000259" key="6">
    <source>
        <dbReference type="Pfam" id="PF06271"/>
    </source>
</evidence>
<dbReference type="InterPro" id="IPR010432">
    <property type="entry name" value="RDD"/>
</dbReference>
<reference evidence="7" key="1">
    <citation type="journal article" date="2021" name="Front. Microbiol.">
        <title>Comprehensive Comparative Genomics and Phenotyping of Methylobacterium Species.</title>
        <authorList>
            <person name="Alessa O."/>
            <person name="Ogura Y."/>
            <person name="Fujitani Y."/>
            <person name="Takami H."/>
            <person name="Hayashi T."/>
            <person name="Sahin N."/>
            <person name="Tani A."/>
        </authorList>
    </citation>
    <scope>NUCLEOTIDE SEQUENCE</scope>
    <source>
        <strain evidence="7">NBRC 15689</strain>
    </source>
</reference>
<dbReference type="RefSeq" id="WP_238310756.1">
    <property type="nucleotide sequence ID" value="NZ_BPQV01000004.1"/>
</dbReference>
<comment type="subcellular location">
    <subcellularLocation>
        <location evidence="1">Membrane</location>
        <topology evidence="1">Multi-pass membrane protein</topology>
    </subcellularLocation>
</comment>
<reference evidence="7" key="2">
    <citation type="submission" date="2021-08" db="EMBL/GenBank/DDBJ databases">
        <authorList>
            <person name="Tani A."/>
            <person name="Ola A."/>
            <person name="Ogura Y."/>
            <person name="Katsura K."/>
            <person name="Hayashi T."/>
        </authorList>
    </citation>
    <scope>NUCLEOTIDE SEQUENCE</scope>
    <source>
        <strain evidence="7">NBRC 15689</strain>
    </source>
</reference>
<dbReference type="Pfam" id="PF06271">
    <property type="entry name" value="RDD"/>
    <property type="match status" value="1"/>
</dbReference>
<accession>A0ABQ4T8I0</accession>
<sequence length="247" mass="26394">MTGAAWAFAEAGPAAPLDADDLPRGVREKRIGPDTLLVPPGGTAGSPAGELLPALFQRPPPDSLPARLDFRDTSPHPWRRYAARLLDFNLAAVCLLLLLLAVSVLLGPDRFAALKAFAGTKAGGFLIGFAALVLTIPLNAELLARFGATPGKAVLGLRVLRDGRRIDRGTALRRELSVALRGQAVGLPVLDGVAMALAYRRLKKTGRTAWDEAQALTVHHRPRDWAIALWLAVILPLALLQITALLR</sequence>
<keyword evidence="8" id="KW-1185">Reference proteome</keyword>
<feature type="domain" description="RDD" evidence="6">
    <location>
        <begin position="75"/>
        <end position="211"/>
    </location>
</feature>
<dbReference type="Proteomes" id="UP001055156">
    <property type="component" value="Unassembled WGS sequence"/>
</dbReference>
<evidence type="ECO:0000256" key="2">
    <source>
        <dbReference type="ARBA" id="ARBA00022692"/>
    </source>
</evidence>
<name>A0ABQ4T8I0_METOR</name>
<evidence type="ECO:0000256" key="1">
    <source>
        <dbReference type="ARBA" id="ARBA00004141"/>
    </source>
</evidence>
<keyword evidence="4 5" id="KW-0472">Membrane</keyword>
<evidence type="ECO:0000256" key="4">
    <source>
        <dbReference type="ARBA" id="ARBA00023136"/>
    </source>
</evidence>
<feature type="transmembrane region" description="Helical" evidence="5">
    <location>
        <begin position="88"/>
        <end position="106"/>
    </location>
</feature>
<evidence type="ECO:0000313" key="7">
    <source>
        <dbReference type="EMBL" id="GJE26897.1"/>
    </source>
</evidence>
<protein>
    <recommendedName>
        <fullName evidence="6">RDD domain-containing protein</fullName>
    </recommendedName>
</protein>
<keyword evidence="3 5" id="KW-1133">Transmembrane helix</keyword>
<gene>
    <name evidence="7" type="ORF">LKMONMHP_1751</name>
</gene>
<evidence type="ECO:0000256" key="5">
    <source>
        <dbReference type="SAM" id="Phobius"/>
    </source>
</evidence>
<feature type="transmembrane region" description="Helical" evidence="5">
    <location>
        <begin position="225"/>
        <end position="246"/>
    </location>
</feature>
<evidence type="ECO:0000313" key="8">
    <source>
        <dbReference type="Proteomes" id="UP001055156"/>
    </source>
</evidence>
<evidence type="ECO:0000256" key="3">
    <source>
        <dbReference type="ARBA" id="ARBA00022989"/>
    </source>
</evidence>
<dbReference type="EMBL" id="BPQV01000004">
    <property type="protein sequence ID" value="GJE26897.1"/>
    <property type="molecule type" value="Genomic_DNA"/>
</dbReference>